<dbReference type="AlphaFoldDB" id="A0A1I7XA97"/>
<reference evidence="2" key="1">
    <citation type="submission" date="2016-11" db="UniProtKB">
        <authorList>
            <consortium name="WormBaseParasite"/>
        </authorList>
    </citation>
    <scope>IDENTIFICATION</scope>
</reference>
<keyword evidence="1" id="KW-1185">Reference proteome</keyword>
<organism evidence="1 2">
    <name type="scientific">Heterorhabditis bacteriophora</name>
    <name type="common">Entomopathogenic nematode worm</name>
    <dbReference type="NCBI Taxonomy" id="37862"/>
    <lineage>
        <taxon>Eukaryota</taxon>
        <taxon>Metazoa</taxon>
        <taxon>Ecdysozoa</taxon>
        <taxon>Nematoda</taxon>
        <taxon>Chromadorea</taxon>
        <taxon>Rhabditida</taxon>
        <taxon>Rhabditina</taxon>
        <taxon>Rhabditomorpha</taxon>
        <taxon>Strongyloidea</taxon>
        <taxon>Heterorhabditidae</taxon>
        <taxon>Heterorhabditis</taxon>
    </lineage>
</organism>
<accession>A0A1I7XA97</accession>
<evidence type="ECO:0000313" key="2">
    <source>
        <dbReference type="WBParaSite" id="Hba_14443"/>
    </source>
</evidence>
<name>A0A1I7XA97_HETBA</name>
<dbReference type="WBParaSite" id="Hba_14443">
    <property type="protein sequence ID" value="Hba_14443"/>
    <property type="gene ID" value="Hba_14443"/>
</dbReference>
<proteinExistence type="predicted"/>
<protein>
    <submittedName>
        <fullName evidence="2">Ycf48-like protein</fullName>
    </submittedName>
</protein>
<evidence type="ECO:0000313" key="1">
    <source>
        <dbReference type="Proteomes" id="UP000095283"/>
    </source>
</evidence>
<sequence>MSRFESELVYKNGGPAYINLISQKQRIYVSLWNNQPPGSNLAQIRFDVDAWFDMEK</sequence>
<dbReference type="Proteomes" id="UP000095283">
    <property type="component" value="Unplaced"/>
</dbReference>